<evidence type="ECO:0000313" key="1">
    <source>
        <dbReference type="EMBL" id="CAH3177055.1"/>
    </source>
</evidence>
<reference evidence="1 2" key="1">
    <citation type="submission" date="2022-05" db="EMBL/GenBank/DDBJ databases">
        <authorList>
            <consortium name="Genoscope - CEA"/>
            <person name="William W."/>
        </authorList>
    </citation>
    <scope>NUCLEOTIDE SEQUENCE [LARGE SCALE GENOMIC DNA]</scope>
</reference>
<accession>A0ABN8RCD3</accession>
<comment type="caution">
    <text evidence="1">The sequence shown here is derived from an EMBL/GenBank/DDBJ whole genome shotgun (WGS) entry which is preliminary data.</text>
</comment>
<dbReference type="EMBL" id="CALNXK010000220">
    <property type="protein sequence ID" value="CAH3177055.1"/>
    <property type="molecule type" value="Genomic_DNA"/>
</dbReference>
<protein>
    <submittedName>
        <fullName evidence="1">Uncharacterized protein</fullName>
    </submittedName>
</protein>
<feature type="non-terminal residue" evidence="1">
    <location>
        <position position="1"/>
    </location>
</feature>
<sequence>QIKKNASKSWPPLSRLVILSITMAGLVKPKKREWKETNMALFGSDTEREYSERLDDFLIRFISGLPKEVIEKKEEHHNRTCHAMSRFRELAFSPSF</sequence>
<gene>
    <name evidence="1" type="ORF">PLOB_00018961</name>
</gene>
<evidence type="ECO:0000313" key="2">
    <source>
        <dbReference type="Proteomes" id="UP001159405"/>
    </source>
</evidence>
<name>A0ABN8RCD3_9CNID</name>
<dbReference type="Proteomes" id="UP001159405">
    <property type="component" value="Unassembled WGS sequence"/>
</dbReference>
<proteinExistence type="predicted"/>
<keyword evidence="2" id="KW-1185">Reference proteome</keyword>
<organism evidence="1 2">
    <name type="scientific">Porites lobata</name>
    <dbReference type="NCBI Taxonomy" id="104759"/>
    <lineage>
        <taxon>Eukaryota</taxon>
        <taxon>Metazoa</taxon>
        <taxon>Cnidaria</taxon>
        <taxon>Anthozoa</taxon>
        <taxon>Hexacorallia</taxon>
        <taxon>Scleractinia</taxon>
        <taxon>Fungiina</taxon>
        <taxon>Poritidae</taxon>
        <taxon>Porites</taxon>
    </lineage>
</organism>